<dbReference type="InterPro" id="IPR056798">
    <property type="entry name" value="ADH_Fe_C"/>
</dbReference>
<evidence type="ECO:0000256" key="1">
    <source>
        <dbReference type="ARBA" id="ARBA00023002"/>
    </source>
</evidence>
<proteinExistence type="predicted"/>
<dbReference type="AlphaFoldDB" id="A0A6A6QC15"/>
<dbReference type="InterPro" id="IPR039697">
    <property type="entry name" value="Alcohol_dehydrogenase_Fe"/>
</dbReference>
<dbReference type="PANTHER" id="PTHR11496">
    <property type="entry name" value="ALCOHOL DEHYDROGENASE"/>
    <property type="match status" value="1"/>
</dbReference>
<evidence type="ECO:0000313" key="4">
    <source>
        <dbReference type="EMBL" id="KAF2489988.1"/>
    </source>
</evidence>
<evidence type="ECO:0000259" key="2">
    <source>
        <dbReference type="Pfam" id="PF00465"/>
    </source>
</evidence>
<dbReference type="Gene3D" id="1.20.1090.10">
    <property type="entry name" value="Dehydroquinate synthase-like - alpha domain"/>
    <property type="match status" value="1"/>
</dbReference>
<organism evidence="4 5">
    <name type="scientific">Lophium mytilinum</name>
    <dbReference type="NCBI Taxonomy" id="390894"/>
    <lineage>
        <taxon>Eukaryota</taxon>
        <taxon>Fungi</taxon>
        <taxon>Dikarya</taxon>
        <taxon>Ascomycota</taxon>
        <taxon>Pezizomycotina</taxon>
        <taxon>Dothideomycetes</taxon>
        <taxon>Pleosporomycetidae</taxon>
        <taxon>Mytilinidiales</taxon>
        <taxon>Mytilinidiaceae</taxon>
        <taxon>Lophium</taxon>
    </lineage>
</organism>
<keyword evidence="1" id="KW-0560">Oxidoreductase</keyword>
<dbReference type="EMBL" id="MU004198">
    <property type="protein sequence ID" value="KAF2489988.1"/>
    <property type="molecule type" value="Genomic_DNA"/>
</dbReference>
<dbReference type="PROSITE" id="PS00060">
    <property type="entry name" value="ADH_IRON_2"/>
    <property type="match status" value="1"/>
</dbReference>
<gene>
    <name evidence="4" type="ORF">BU16DRAFT_531374</name>
</gene>
<dbReference type="SUPFAM" id="SSF56796">
    <property type="entry name" value="Dehydroquinate synthase-like"/>
    <property type="match status" value="1"/>
</dbReference>
<reference evidence="4" key="1">
    <citation type="journal article" date="2020" name="Stud. Mycol.">
        <title>101 Dothideomycetes genomes: a test case for predicting lifestyles and emergence of pathogens.</title>
        <authorList>
            <person name="Haridas S."/>
            <person name="Albert R."/>
            <person name="Binder M."/>
            <person name="Bloem J."/>
            <person name="Labutti K."/>
            <person name="Salamov A."/>
            <person name="Andreopoulos B."/>
            <person name="Baker S."/>
            <person name="Barry K."/>
            <person name="Bills G."/>
            <person name="Bluhm B."/>
            <person name="Cannon C."/>
            <person name="Castanera R."/>
            <person name="Culley D."/>
            <person name="Daum C."/>
            <person name="Ezra D."/>
            <person name="Gonzalez J."/>
            <person name="Henrissat B."/>
            <person name="Kuo A."/>
            <person name="Liang C."/>
            <person name="Lipzen A."/>
            <person name="Lutzoni F."/>
            <person name="Magnuson J."/>
            <person name="Mondo S."/>
            <person name="Nolan M."/>
            <person name="Ohm R."/>
            <person name="Pangilinan J."/>
            <person name="Park H.-J."/>
            <person name="Ramirez L."/>
            <person name="Alfaro M."/>
            <person name="Sun H."/>
            <person name="Tritt A."/>
            <person name="Yoshinaga Y."/>
            <person name="Zwiers L.-H."/>
            <person name="Turgeon B."/>
            <person name="Goodwin S."/>
            <person name="Spatafora J."/>
            <person name="Crous P."/>
            <person name="Grigoriev I."/>
        </authorList>
    </citation>
    <scope>NUCLEOTIDE SEQUENCE</scope>
    <source>
        <strain evidence="4">CBS 269.34</strain>
    </source>
</reference>
<feature type="domain" description="Alcohol dehydrogenase iron-type/glycerol dehydrogenase GldA" evidence="2">
    <location>
        <begin position="23"/>
        <end position="196"/>
    </location>
</feature>
<keyword evidence="5" id="KW-1185">Reference proteome</keyword>
<dbReference type="InterPro" id="IPR018211">
    <property type="entry name" value="ADH_Fe_CS"/>
</dbReference>
<evidence type="ECO:0000259" key="3">
    <source>
        <dbReference type="Pfam" id="PF25137"/>
    </source>
</evidence>
<protein>
    <submittedName>
        <fullName evidence="4">Dehydroquinate synthase-like protein</fullName>
    </submittedName>
</protein>
<dbReference type="Proteomes" id="UP000799750">
    <property type="component" value="Unassembled WGS sequence"/>
</dbReference>
<accession>A0A6A6QC15</accession>
<name>A0A6A6QC15_9PEZI</name>
<feature type="domain" description="Fe-containing alcohol dehydrogenase-like C-terminal" evidence="3">
    <location>
        <begin position="209"/>
        <end position="404"/>
    </location>
</feature>
<dbReference type="PANTHER" id="PTHR11496:SF107">
    <property type="entry name" value="ALCOHOL DEHYDROGENASE, PUTATIVE (AFU_ORTHOLOGUE AFUA_1G06800)-RELATED"/>
    <property type="match status" value="1"/>
</dbReference>
<dbReference type="CDD" id="cd08192">
    <property type="entry name" value="MAR-like"/>
    <property type="match status" value="1"/>
</dbReference>
<dbReference type="Gene3D" id="3.40.50.1970">
    <property type="match status" value="1"/>
</dbReference>
<dbReference type="OrthoDB" id="339764at2759"/>
<dbReference type="GO" id="GO:0004022">
    <property type="term" value="F:alcohol dehydrogenase (NAD+) activity"/>
    <property type="evidence" value="ECO:0007669"/>
    <property type="project" value="TreeGrafter"/>
</dbReference>
<dbReference type="Pfam" id="PF00465">
    <property type="entry name" value="Fe-ADH"/>
    <property type="match status" value="1"/>
</dbReference>
<dbReference type="Pfam" id="PF25137">
    <property type="entry name" value="ADH_Fe_C"/>
    <property type="match status" value="1"/>
</dbReference>
<dbReference type="GO" id="GO:0046872">
    <property type="term" value="F:metal ion binding"/>
    <property type="evidence" value="ECO:0007669"/>
    <property type="project" value="InterPro"/>
</dbReference>
<dbReference type="InterPro" id="IPR001670">
    <property type="entry name" value="ADH_Fe/GldA"/>
</dbReference>
<evidence type="ECO:0000313" key="5">
    <source>
        <dbReference type="Proteomes" id="UP000799750"/>
    </source>
</evidence>
<sequence length="406" mass="43493">MSSILEKRRTQQLPIDWSTGHDAIFNSTILTDIPAALASWSSKRVILVYSKTLDAQTSHIKNLITALGPLVAGTKSGVGAHSPYADVIAIAHLLSSKNADTLICIGSSSYSDACKNAASLHATLPAGFTEDDMEALVDKDAGITAPMQNPTVKVILVPTSLSASEWNPISSATNKDRKKQHFGTWTGGADLLLLDPEVASTAPEVLWLSSGVRAVDHCVETICNPDSNDEANGHAERGLRELLKGLREYKEGKDGKDRGELLKGISECQAGAREAMIGLLVYRIPMGPSHAIGHQLGSVAGVMHGVTSCVMLAPVLRYTKGRNPKGQGRVLRVFNEVLGWQEKEAADAVANFVKLVGLPGSLKDVGVTEEKDVRLIADKTMTDAWGGKKRQLETVEEVMAILNMAR</sequence>
<dbReference type="GO" id="GO:0005739">
    <property type="term" value="C:mitochondrion"/>
    <property type="evidence" value="ECO:0007669"/>
    <property type="project" value="TreeGrafter"/>
</dbReference>